<dbReference type="EMBL" id="ML978972">
    <property type="protein sequence ID" value="KAF1927509.1"/>
    <property type="molecule type" value="Genomic_DNA"/>
</dbReference>
<organism evidence="4 5">
    <name type="scientific">Didymella exigua CBS 183.55</name>
    <dbReference type="NCBI Taxonomy" id="1150837"/>
    <lineage>
        <taxon>Eukaryota</taxon>
        <taxon>Fungi</taxon>
        <taxon>Dikarya</taxon>
        <taxon>Ascomycota</taxon>
        <taxon>Pezizomycotina</taxon>
        <taxon>Dothideomycetes</taxon>
        <taxon>Pleosporomycetidae</taxon>
        <taxon>Pleosporales</taxon>
        <taxon>Pleosporineae</taxon>
        <taxon>Didymellaceae</taxon>
        <taxon>Didymella</taxon>
    </lineage>
</organism>
<dbReference type="InterPro" id="IPR000073">
    <property type="entry name" value="AB_hydrolase_1"/>
</dbReference>
<evidence type="ECO:0000313" key="4">
    <source>
        <dbReference type="EMBL" id="KAF1927509.1"/>
    </source>
</evidence>
<feature type="domain" description="AB hydrolase-1" evidence="3">
    <location>
        <begin position="64"/>
        <end position="220"/>
    </location>
</feature>
<dbReference type="Pfam" id="PF00561">
    <property type="entry name" value="Abhydrolase_1"/>
    <property type="match status" value="1"/>
</dbReference>
<reference evidence="4" key="1">
    <citation type="journal article" date="2020" name="Stud. Mycol.">
        <title>101 Dothideomycetes genomes: a test case for predicting lifestyles and emergence of pathogens.</title>
        <authorList>
            <person name="Haridas S."/>
            <person name="Albert R."/>
            <person name="Binder M."/>
            <person name="Bloem J."/>
            <person name="Labutti K."/>
            <person name="Salamov A."/>
            <person name="Andreopoulos B."/>
            <person name="Baker S."/>
            <person name="Barry K."/>
            <person name="Bills G."/>
            <person name="Bluhm B."/>
            <person name="Cannon C."/>
            <person name="Castanera R."/>
            <person name="Culley D."/>
            <person name="Daum C."/>
            <person name="Ezra D."/>
            <person name="Gonzalez J."/>
            <person name="Henrissat B."/>
            <person name="Kuo A."/>
            <person name="Liang C."/>
            <person name="Lipzen A."/>
            <person name="Lutzoni F."/>
            <person name="Magnuson J."/>
            <person name="Mondo S."/>
            <person name="Nolan M."/>
            <person name="Ohm R."/>
            <person name="Pangilinan J."/>
            <person name="Park H.-J."/>
            <person name="Ramirez L."/>
            <person name="Alfaro M."/>
            <person name="Sun H."/>
            <person name="Tritt A."/>
            <person name="Yoshinaga Y."/>
            <person name="Zwiers L.-H."/>
            <person name="Turgeon B."/>
            <person name="Goodwin S."/>
            <person name="Spatafora J."/>
            <person name="Crous P."/>
            <person name="Grigoriev I."/>
        </authorList>
    </citation>
    <scope>NUCLEOTIDE SEQUENCE</scope>
    <source>
        <strain evidence="4">CBS 183.55</strain>
    </source>
</reference>
<dbReference type="GeneID" id="54353892"/>
<proteinExistence type="inferred from homology"/>
<evidence type="ECO:0000313" key="5">
    <source>
        <dbReference type="Proteomes" id="UP000800082"/>
    </source>
</evidence>
<dbReference type="Gene3D" id="3.40.50.1820">
    <property type="entry name" value="alpha/beta hydrolase"/>
    <property type="match status" value="1"/>
</dbReference>
<dbReference type="InterPro" id="IPR051601">
    <property type="entry name" value="Serine_prot/Carboxylest_S33"/>
</dbReference>
<evidence type="ECO:0000256" key="1">
    <source>
        <dbReference type="ARBA" id="ARBA00010088"/>
    </source>
</evidence>
<evidence type="ECO:0000259" key="3">
    <source>
        <dbReference type="Pfam" id="PF00561"/>
    </source>
</evidence>
<dbReference type="RefSeq" id="XP_033447761.1">
    <property type="nucleotide sequence ID" value="XM_033596225.1"/>
</dbReference>
<feature type="non-terminal residue" evidence="4">
    <location>
        <position position="283"/>
    </location>
</feature>
<accession>A0A6A5RIS7</accession>
<dbReference type="GO" id="GO:0016787">
    <property type="term" value="F:hydrolase activity"/>
    <property type="evidence" value="ECO:0007669"/>
    <property type="project" value="UniProtKB-KW"/>
</dbReference>
<gene>
    <name evidence="4" type="ORF">M421DRAFT_65191</name>
</gene>
<dbReference type="InterPro" id="IPR029058">
    <property type="entry name" value="AB_hydrolase_fold"/>
</dbReference>
<dbReference type="AlphaFoldDB" id="A0A6A5RIS7"/>
<evidence type="ECO:0000256" key="2">
    <source>
        <dbReference type="ARBA" id="ARBA00022801"/>
    </source>
</evidence>
<dbReference type="PANTHER" id="PTHR43248:SF25">
    <property type="entry name" value="AB HYDROLASE-1 DOMAIN-CONTAINING PROTEIN-RELATED"/>
    <property type="match status" value="1"/>
</dbReference>
<sequence>MRLEVPLDYDNLAAGYTALAFIKKGSRIPQEHAPGTIAILGGPGRSGIEDYISGRMPSRHVLGRKHDIIAFDPRGVGHSGPNLDCFGGDLTASYQAASGEYSFSSSSRKRIVEKAGAWGDLCKKNLNDSARYIGTPAVARDISLYFERQANKSTAISSDVNFYGAGYGAILGATVASMYPHRVGRIVLDSPMTPEAYYEDVQRFASKDQNEAVRQFFIQCSEAGPEVCGFWGATPEDIEGRYHRLLEKLEDHPLQIPFVRAPVDSPVQITADSVRARMLTAAY</sequence>
<keyword evidence="2" id="KW-0378">Hydrolase</keyword>
<protein>
    <recommendedName>
        <fullName evidence="3">AB hydrolase-1 domain-containing protein</fullName>
    </recommendedName>
</protein>
<comment type="similarity">
    <text evidence="1">Belongs to the peptidase S33 family.</text>
</comment>
<dbReference type="PANTHER" id="PTHR43248">
    <property type="entry name" value="2-SUCCINYL-6-HYDROXY-2,4-CYCLOHEXADIENE-1-CARBOXYLATE SYNTHASE"/>
    <property type="match status" value="1"/>
</dbReference>
<name>A0A6A5RIS7_9PLEO</name>
<dbReference type="Proteomes" id="UP000800082">
    <property type="component" value="Unassembled WGS sequence"/>
</dbReference>
<dbReference type="SUPFAM" id="SSF53474">
    <property type="entry name" value="alpha/beta-Hydrolases"/>
    <property type="match status" value="1"/>
</dbReference>
<dbReference type="OrthoDB" id="425534at2759"/>
<keyword evidence="5" id="KW-1185">Reference proteome</keyword>